<comment type="similarity">
    <text evidence="4">Belongs to the HPF/YfiA ribosome-associated protein family. Long HPF subfamily.</text>
</comment>
<sequence length="186" mass="21219">MKTIITGKHLDIGESLKAHIEKSITDMVAKYFGAVLEVHVNLAKSTHTFETDLAFHISRHFIVRAHAEDSDPYRCFDLAMHKMDKRTQKYRSRLRQTKRHESSVEKEQAPALTYVLNAESEDNGEDENPIIIAEMDSVVPTVCVSDAVMHMDLMDQTVVMFKNVRSGKMNVVFRRQDGNVGWIDPS</sequence>
<dbReference type="GO" id="GO:0022627">
    <property type="term" value="C:cytosolic small ribosomal subunit"/>
    <property type="evidence" value="ECO:0007669"/>
    <property type="project" value="TreeGrafter"/>
</dbReference>
<dbReference type="InterPro" id="IPR003489">
    <property type="entry name" value="RHF/RaiA"/>
</dbReference>
<dbReference type="KEGG" id="paca:ID47_06600"/>
<dbReference type="NCBIfam" id="TIGR00741">
    <property type="entry name" value="yfiA"/>
    <property type="match status" value="1"/>
</dbReference>
<evidence type="ECO:0000313" key="6">
    <source>
        <dbReference type="EMBL" id="AIK96485.1"/>
    </source>
</evidence>
<organism evidence="6 7">
    <name type="scientific">Candidatus Odyssella acanthamoebae</name>
    <dbReference type="NCBI Taxonomy" id="91604"/>
    <lineage>
        <taxon>Bacteria</taxon>
        <taxon>Pseudomonadati</taxon>
        <taxon>Pseudomonadota</taxon>
        <taxon>Alphaproteobacteria</taxon>
        <taxon>Holosporales</taxon>
        <taxon>Candidatus Paracaedibacteraceae</taxon>
        <taxon>Candidatus Odyssella</taxon>
    </lineage>
</organism>
<keyword evidence="7" id="KW-1185">Reference proteome</keyword>
<dbReference type="HAMAP" id="MF_00839">
    <property type="entry name" value="HPF"/>
    <property type="match status" value="1"/>
</dbReference>
<feature type="domain" description="Sigma 54 modulation/S30EA ribosomal protein C-terminal" evidence="5">
    <location>
        <begin position="127"/>
        <end position="181"/>
    </location>
</feature>
<dbReference type="CDD" id="cd00552">
    <property type="entry name" value="RaiA"/>
    <property type="match status" value="1"/>
</dbReference>
<dbReference type="Pfam" id="PF16321">
    <property type="entry name" value="Ribosom_S30AE_C"/>
    <property type="match status" value="1"/>
</dbReference>
<dbReference type="PANTHER" id="PTHR33231:SF1">
    <property type="entry name" value="30S RIBOSOMAL PROTEIN"/>
    <property type="match status" value="1"/>
</dbReference>
<evidence type="ECO:0000313" key="7">
    <source>
        <dbReference type="Proteomes" id="UP000028926"/>
    </source>
</evidence>
<dbReference type="InterPro" id="IPR036567">
    <property type="entry name" value="RHF-like"/>
</dbReference>
<dbReference type="AlphaFoldDB" id="A0A077B0P1"/>
<comment type="subunit">
    <text evidence="2">Associates exclusively with 100S ribosomes, which are dimers of 70S ribosomes.</text>
</comment>
<dbReference type="GO" id="GO:0045900">
    <property type="term" value="P:negative regulation of translational elongation"/>
    <property type="evidence" value="ECO:0007669"/>
    <property type="project" value="TreeGrafter"/>
</dbReference>
<protein>
    <recommendedName>
        <fullName evidence="3 4">Ribosome hibernation promoting factor</fullName>
        <shortName evidence="4">HPF</shortName>
    </recommendedName>
</protein>
<dbReference type="Gene3D" id="3.30.505.50">
    <property type="entry name" value="Sigma 54 modulation/S30EA ribosomal protein, C-terminal domain"/>
    <property type="match status" value="1"/>
</dbReference>
<name>A0A077B0P1_9PROT</name>
<comment type="function">
    <text evidence="4">Required for dimerization of active 70S ribosomes into 100S ribosomes in stationary phase; 100S ribosomes are translationally inactive and sometimes present during exponential growth.</text>
</comment>
<dbReference type="OrthoDB" id="9794975at2"/>
<dbReference type="RefSeq" id="WP_038464933.1">
    <property type="nucleotide sequence ID" value="NZ_CP008941.1"/>
</dbReference>
<dbReference type="HOGENOM" id="CLU_071472_0_1_5"/>
<evidence type="ECO:0000256" key="2">
    <source>
        <dbReference type="ARBA" id="ARBA00038695"/>
    </source>
</evidence>
<evidence type="ECO:0000256" key="1">
    <source>
        <dbReference type="ARBA" id="ARBA00022845"/>
    </source>
</evidence>
<dbReference type="eggNOG" id="COG1544">
    <property type="taxonomic scope" value="Bacteria"/>
</dbReference>
<gene>
    <name evidence="4" type="primary">hpf</name>
    <name evidence="6" type="ORF">ID47_06600</name>
</gene>
<evidence type="ECO:0000256" key="4">
    <source>
        <dbReference type="HAMAP-Rule" id="MF_00839"/>
    </source>
</evidence>
<dbReference type="GO" id="GO:0043024">
    <property type="term" value="F:ribosomal small subunit binding"/>
    <property type="evidence" value="ECO:0007669"/>
    <property type="project" value="TreeGrafter"/>
</dbReference>
<comment type="subunit">
    <text evidence="4">Interacts with 100S ribosomes.</text>
</comment>
<keyword evidence="4" id="KW-0963">Cytoplasm</keyword>
<accession>A0A077B0P1</accession>
<dbReference type="Gene3D" id="3.30.160.100">
    <property type="entry name" value="Ribosome hibernation promotion factor-like"/>
    <property type="match status" value="1"/>
</dbReference>
<dbReference type="InterPro" id="IPR034694">
    <property type="entry name" value="HPF_long/plastid"/>
</dbReference>
<comment type="subcellular location">
    <subcellularLocation>
        <location evidence="4">Cytoplasm</location>
    </subcellularLocation>
</comment>
<dbReference type="STRING" id="91604.ID47_06600"/>
<dbReference type="InterPro" id="IPR038416">
    <property type="entry name" value="Ribosom_S30AE_C_sf"/>
</dbReference>
<dbReference type="EMBL" id="CP008941">
    <property type="protein sequence ID" value="AIK96485.1"/>
    <property type="molecule type" value="Genomic_DNA"/>
</dbReference>
<dbReference type="Pfam" id="PF02482">
    <property type="entry name" value="Ribosomal_S30AE"/>
    <property type="match status" value="1"/>
</dbReference>
<dbReference type="Proteomes" id="UP000028926">
    <property type="component" value="Chromosome"/>
</dbReference>
<proteinExistence type="inferred from homology"/>
<dbReference type="InterPro" id="IPR050574">
    <property type="entry name" value="HPF/YfiA_ribosome-assoc"/>
</dbReference>
<keyword evidence="1 4" id="KW-0810">Translation regulation</keyword>
<dbReference type="InterPro" id="IPR032528">
    <property type="entry name" value="Ribosom_S30AE_C"/>
</dbReference>
<evidence type="ECO:0000259" key="5">
    <source>
        <dbReference type="Pfam" id="PF16321"/>
    </source>
</evidence>
<evidence type="ECO:0000256" key="3">
    <source>
        <dbReference type="ARBA" id="ARBA00041148"/>
    </source>
</evidence>
<dbReference type="SUPFAM" id="SSF69754">
    <property type="entry name" value="Ribosome binding protein Y (YfiA homologue)"/>
    <property type="match status" value="1"/>
</dbReference>
<reference evidence="6 7" key="1">
    <citation type="submission" date="2014-07" db="EMBL/GenBank/DDBJ databases">
        <title>Comparative genomic insights into amoeba endosymbionts belonging to the families of Holosporaceae and Candidatus Midichloriaceae within Rickettsiales.</title>
        <authorList>
            <person name="Wang Z."/>
            <person name="Wu M."/>
        </authorList>
    </citation>
    <scope>NUCLEOTIDE SEQUENCE [LARGE SCALE GENOMIC DNA]</scope>
    <source>
        <strain evidence="6">PRA3</strain>
    </source>
</reference>
<dbReference type="PANTHER" id="PTHR33231">
    <property type="entry name" value="30S RIBOSOMAL PROTEIN"/>
    <property type="match status" value="1"/>
</dbReference>